<name>A0A345DEB5_9BURK</name>
<dbReference type="EMBL" id="CP031124">
    <property type="protein sequence ID" value="AXF86703.1"/>
    <property type="molecule type" value="Genomic_DNA"/>
</dbReference>
<keyword evidence="3" id="KW-0560">Oxidoreductase</keyword>
<dbReference type="PANTHER" id="PTHR42879">
    <property type="entry name" value="3-OXOACYL-(ACYL-CARRIER-PROTEIN) REDUCTASE"/>
    <property type="match status" value="1"/>
</dbReference>
<dbReference type="FunFam" id="3.40.50.720:FF:000084">
    <property type="entry name" value="Short-chain dehydrogenase reductase"/>
    <property type="match status" value="1"/>
</dbReference>
<dbReference type="InterPro" id="IPR011294">
    <property type="entry name" value="3-OHbutyrate_DH"/>
</dbReference>
<dbReference type="PRINTS" id="PR00080">
    <property type="entry name" value="SDRFAMILY"/>
</dbReference>
<dbReference type="AlphaFoldDB" id="A0A345DEB5"/>
<dbReference type="SUPFAM" id="SSF51735">
    <property type="entry name" value="NAD(P)-binding Rossmann-fold domains"/>
    <property type="match status" value="1"/>
</dbReference>
<evidence type="ECO:0000313" key="3">
    <source>
        <dbReference type="EMBL" id="AXF86703.1"/>
    </source>
</evidence>
<accession>A0A345DEB5</accession>
<dbReference type="NCBIfam" id="NF009093">
    <property type="entry name" value="PRK12429.1"/>
    <property type="match status" value="1"/>
</dbReference>
<dbReference type="InterPro" id="IPR002347">
    <property type="entry name" value="SDR_fam"/>
</dbReference>
<dbReference type="PANTHER" id="PTHR42879:SF2">
    <property type="entry name" value="3-OXOACYL-[ACYL-CARRIER-PROTEIN] REDUCTASE FABG"/>
    <property type="match status" value="1"/>
</dbReference>
<keyword evidence="4" id="KW-1185">Reference proteome</keyword>
<gene>
    <name evidence="3" type="primary">bdhA</name>
    <name evidence="3" type="ORF">DTO96_102459</name>
</gene>
<dbReference type="NCBIfam" id="TIGR01963">
    <property type="entry name" value="PHB_DH"/>
    <property type="match status" value="1"/>
</dbReference>
<evidence type="ECO:0000256" key="2">
    <source>
        <dbReference type="RuleBase" id="RU000363"/>
    </source>
</evidence>
<dbReference type="EC" id="1.1.1.30" evidence="3"/>
<organism evidence="3 4">
    <name type="scientific">Ephemeroptericola cinctiostellae</name>
    <dbReference type="NCBI Taxonomy" id="2268024"/>
    <lineage>
        <taxon>Bacteria</taxon>
        <taxon>Pseudomonadati</taxon>
        <taxon>Pseudomonadota</taxon>
        <taxon>Betaproteobacteria</taxon>
        <taxon>Burkholderiales</taxon>
        <taxon>Burkholderiaceae</taxon>
        <taxon>Ephemeroptericola</taxon>
    </lineage>
</organism>
<dbReference type="OrthoDB" id="9786435at2"/>
<evidence type="ECO:0000256" key="1">
    <source>
        <dbReference type="ARBA" id="ARBA00006484"/>
    </source>
</evidence>
<dbReference type="InterPro" id="IPR036291">
    <property type="entry name" value="NAD(P)-bd_dom_sf"/>
</dbReference>
<dbReference type="InterPro" id="IPR050259">
    <property type="entry name" value="SDR"/>
</dbReference>
<dbReference type="KEGG" id="hyf:DTO96_102459"/>
<dbReference type="NCBIfam" id="NF009931">
    <property type="entry name" value="PRK13394.1"/>
    <property type="match status" value="1"/>
</dbReference>
<dbReference type="PRINTS" id="PR00081">
    <property type="entry name" value="GDHRDH"/>
</dbReference>
<reference evidence="4" key="1">
    <citation type="submission" date="2018-07" db="EMBL/GenBank/DDBJ databases">
        <authorList>
            <person name="Kim H."/>
        </authorList>
    </citation>
    <scope>NUCLEOTIDE SEQUENCE [LARGE SCALE GENOMIC DNA]</scope>
    <source>
        <strain evidence="4">F02</strain>
    </source>
</reference>
<sequence length="260" mass="27234">MSLVGKVALVTGAASGIGEQCAKTLAKDGAAVVIADLNLDGAKAVAQSIIDAGGQAIAVSMNVTSEDEVNAGIKQAVDAFGSIDVLVSNAGIQIVHPIEEYPFEDWKKMMSIHGDGAFLTTKAAYTHMKASGRGGQIIYMGSVHSHEASKLKSAYVFAKHGVLGLARVIAKEGAQYGIHSYTVCPGFVLTPLVQKQIPEQAAALNITEEEVIKNVMLKETVDGKFTTVDDVANLVTYLANDSNGALTGQSIDVSHGWCML</sequence>
<comment type="similarity">
    <text evidence="1 2">Belongs to the short-chain dehydrogenases/reductases (SDR) family.</text>
</comment>
<evidence type="ECO:0000313" key="4">
    <source>
        <dbReference type="Proteomes" id="UP000252182"/>
    </source>
</evidence>
<dbReference type="Gene3D" id="3.40.50.720">
    <property type="entry name" value="NAD(P)-binding Rossmann-like Domain"/>
    <property type="match status" value="1"/>
</dbReference>
<dbReference type="GO" id="GO:0003858">
    <property type="term" value="F:3-hydroxybutyrate dehydrogenase activity"/>
    <property type="evidence" value="ECO:0007669"/>
    <property type="project" value="UniProtKB-EC"/>
</dbReference>
<dbReference type="Pfam" id="PF00106">
    <property type="entry name" value="adh_short"/>
    <property type="match status" value="1"/>
</dbReference>
<proteinExistence type="inferred from homology"/>
<dbReference type="Proteomes" id="UP000252182">
    <property type="component" value="Chromosome"/>
</dbReference>
<dbReference type="RefSeq" id="WP_114563751.1">
    <property type="nucleotide sequence ID" value="NZ_CP031124.1"/>
</dbReference>
<protein>
    <submittedName>
        <fullName evidence="3">D-beta-hydroxybutyrate dehydrogenase</fullName>
        <ecNumber evidence="3">1.1.1.30</ecNumber>
    </submittedName>
</protein>